<dbReference type="EMBL" id="JAMQGO010000003">
    <property type="protein sequence ID" value="MCM2562062.1"/>
    <property type="molecule type" value="Genomic_DNA"/>
</dbReference>
<dbReference type="Proteomes" id="UP001203036">
    <property type="component" value="Unassembled WGS sequence"/>
</dbReference>
<accession>A0ACC5ZVF6</accession>
<reference evidence="1" key="1">
    <citation type="submission" date="2022-06" db="EMBL/GenBank/DDBJ databases">
        <title>Lutimaribacter sp. EGI FJ00013, a novel bacterium isolated from a salt lake sediment enrichment.</title>
        <authorList>
            <person name="Gao L."/>
            <person name="Fang B.-Z."/>
            <person name="Li W.-J."/>
        </authorList>
    </citation>
    <scope>NUCLEOTIDE SEQUENCE</scope>
    <source>
        <strain evidence="1">EGI FJ00013</strain>
    </source>
</reference>
<proteinExistence type="predicted"/>
<protein>
    <submittedName>
        <fullName evidence="1">Cobalamin B12-binding domain-containing protein</fullName>
    </submittedName>
</protein>
<comment type="caution">
    <text evidence="1">The sequence shown here is derived from an EMBL/GenBank/DDBJ whole genome shotgun (WGS) entry which is preliminary data.</text>
</comment>
<name>A0ACC5ZVF6_9RHOB</name>
<keyword evidence="2" id="KW-1185">Reference proteome</keyword>
<gene>
    <name evidence="1" type="ORF">M8744_07885</name>
</gene>
<evidence type="ECO:0000313" key="1">
    <source>
        <dbReference type="EMBL" id="MCM2562062.1"/>
    </source>
</evidence>
<organism evidence="1 2">
    <name type="scientific">Lutimaribacter degradans</name>
    <dbReference type="NCBI Taxonomy" id="2945989"/>
    <lineage>
        <taxon>Bacteria</taxon>
        <taxon>Pseudomonadati</taxon>
        <taxon>Pseudomonadota</taxon>
        <taxon>Alphaproteobacteria</taxon>
        <taxon>Rhodobacterales</taxon>
        <taxon>Roseobacteraceae</taxon>
        <taxon>Lutimaribacter</taxon>
    </lineage>
</organism>
<evidence type="ECO:0000313" key="2">
    <source>
        <dbReference type="Proteomes" id="UP001203036"/>
    </source>
</evidence>
<sequence length="287" mass="31312">MTLFMDAYHHHPVRLSSRMPVKARSAAMVVDLSRKRPLGAASRHVDALARSVLTSLRSYPSAETRARLSDAAHDLASWSASPNPFDPDQVLTDLKERNLGSADLMDYCIPEATMLVGQGWQDDAVPFWQVSLSGARLYSLVKRISAEWALPSSRERRLGVLLVICGDYGHVLGSALLSDQMRRAGCSVSVMMDDSRETVVASLNQGGFDLVVFTCSTLEVLEPVSHLVKQIRNEACVVPPIVLGGPVMDYADNILEVTGVDLVTRDIKAAIGLCYRPAVHAELKVAE</sequence>